<dbReference type="Pfam" id="PF12059">
    <property type="entry name" value="DUF3540"/>
    <property type="match status" value="1"/>
</dbReference>
<dbReference type="RefSeq" id="WP_237245307.1">
    <property type="nucleotide sequence ID" value="NZ_CP012672.1"/>
</dbReference>
<organism evidence="1 2">
    <name type="scientific">Sorangium cellulosum</name>
    <name type="common">Polyangium cellulosum</name>
    <dbReference type="NCBI Taxonomy" id="56"/>
    <lineage>
        <taxon>Bacteria</taxon>
        <taxon>Pseudomonadati</taxon>
        <taxon>Myxococcota</taxon>
        <taxon>Polyangia</taxon>
        <taxon>Polyangiales</taxon>
        <taxon>Polyangiaceae</taxon>
        <taxon>Sorangium</taxon>
    </lineage>
</organism>
<name>A0A4P2QMZ2_SORCE</name>
<evidence type="ECO:0000313" key="1">
    <source>
        <dbReference type="EMBL" id="AUX30883.1"/>
    </source>
</evidence>
<proteinExistence type="predicted"/>
<sequence>MRDNLARQRVETFAIQEVGTVIGAVDRSFQVRVGSGDYAAKRAVSCLVEPALGDRVLVALHDAGCHVLAVLDREGDAPTRLVAEGDLEVSAPGGRVTVAAGEGVRLVTPAEASVAAAKVRVAAGEGSLAVGAMTYVGERLVAQVDRVKTVARSVESIAERWVQRLDRAYRFIAESEQVRAQYYEVTAKAAVNIKAQATLVSSGELTKIDGGQIHLG</sequence>
<dbReference type="InterPro" id="IPR021927">
    <property type="entry name" value="DUF3540"/>
</dbReference>
<dbReference type="AlphaFoldDB" id="A0A4P2QMZ2"/>
<evidence type="ECO:0008006" key="3">
    <source>
        <dbReference type="Google" id="ProtNLM"/>
    </source>
</evidence>
<dbReference type="EMBL" id="CP012672">
    <property type="protein sequence ID" value="AUX30883.1"/>
    <property type="molecule type" value="Genomic_DNA"/>
</dbReference>
<reference evidence="1 2" key="1">
    <citation type="submission" date="2015-09" db="EMBL/GenBank/DDBJ databases">
        <title>Sorangium comparison.</title>
        <authorList>
            <person name="Zaburannyi N."/>
            <person name="Bunk B."/>
            <person name="Overmann J."/>
            <person name="Mueller R."/>
        </authorList>
    </citation>
    <scope>NUCLEOTIDE SEQUENCE [LARGE SCALE GENOMIC DNA]</scope>
    <source>
        <strain evidence="1 2">So ce836</strain>
    </source>
</reference>
<protein>
    <recommendedName>
        <fullName evidence="3">DUF3540 domain-containing protein</fullName>
    </recommendedName>
</protein>
<accession>A0A4P2QMZ2</accession>
<dbReference type="Proteomes" id="UP000295497">
    <property type="component" value="Chromosome"/>
</dbReference>
<evidence type="ECO:0000313" key="2">
    <source>
        <dbReference type="Proteomes" id="UP000295497"/>
    </source>
</evidence>
<gene>
    <name evidence="1" type="ORF">SOCE836_029970</name>
</gene>